<gene>
    <name evidence="1" type="ORF">ACFO6V_07290</name>
</gene>
<protein>
    <submittedName>
        <fullName evidence="1">HAD family hydrolase</fullName>
        <ecNumber evidence="1">3.1.3.-</ecNumber>
    </submittedName>
</protein>
<dbReference type="EMBL" id="JBHSFI010000003">
    <property type="protein sequence ID" value="MFC4628030.1"/>
    <property type="molecule type" value="Genomic_DNA"/>
</dbReference>
<dbReference type="Gene3D" id="3.40.50.1000">
    <property type="entry name" value="HAD superfamily/HAD-like"/>
    <property type="match status" value="2"/>
</dbReference>
<dbReference type="Proteomes" id="UP001596011">
    <property type="component" value="Unassembled WGS sequence"/>
</dbReference>
<dbReference type="PROSITE" id="PS01229">
    <property type="entry name" value="COF_2"/>
    <property type="match status" value="1"/>
</dbReference>
<name>A0ABV9HFI7_9MICO</name>
<organism evidence="1 2">
    <name type="scientific">Promicromonospora alba</name>
    <dbReference type="NCBI Taxonomy" id="1616110"/>
    <lineage>
        <taxon>Bacteria</taxon>
        <taxon>Bacillati</taxon>
        <taxon>Actinomycetota</taxon>
        <taxon>Actinomycetes</taxon>
        <taxon>Micrococcales</taxon>
        <taxon>Promicromonosporaceae</taxon>
        <taxon>Promicromonospora</taxon>
    </lineage>
</organism>
<dbReference type="Pfam" id="PF08282">
    <property type="entry name" value="Hydrolase_3"/>
    <property type="match status" value="2"/>
</dbReference>
<dbReference type="SUPFAM" id="SSF56784">
    <property type="entry name" value="HAD-like"/>
    <property type="match status" value="1"/>
</dbReference>
<dbReference type="PANTHER" id="PTHR10000">
    <property type="entry name" value="PHOSPHOSERINE PHOSPHATASE"/>
    <property type="match status" value="1"/>
</dbReference>
<dbReference type="EC" id="3.1.3.-" evidence="1"/>
<sequence>MTAAAQSIQTTAQRLVALDIDGTLIGLDRRIPPGTVAALDLVRAAGHHIVLATGRSLIGLGPIATRLGLVQGYAVCSNGAVTIRLDPTIPTGYAVVASKQFDPGPAIRRALEIAPNVRVAVEEIGWGWRVNAAFDPGHLNGPQKKVPLSDLVAAPASRVALHSPGIGHQRDTLSATGVTATPAGPDWLDLTAPGTSKAAALEAIRTRLDVPAERTVAVGDGINDLEMLGWAARSVAMGHAPAVVQAAADEVTGTIKQSGAVAVLHSLLPPDVDVGSLPPLAAQLATAVVAAHGAARIVRVWHGVGSGLSRCEVWTLREGVWVRHAPIPAGTGVTMRAIERAAREAGLTYPRGDEGRRRAHWRASVLPDGPAGFDLPLAPT</sequence>
<dbReference type="InterPro" id="IPR036412">
    <property type="entry name" value="HAD-like_sf"/>
</dbReference>
<keyword evidence="2" id="KW-1185">Reference proteome</keyword>
<dbReference type="InterPro" id="IPR023214">
    <property type="entry name" value="HAD_sf"/>
</dbReference>
<accession>A0ABV9HFI7</accession>
<evidence type="ECO:0000313" key="2">
    <source>
        <dbReference type="Proteomes" id="UP001596011"/>
    </source>
</evidence>
<reference evidence="2" key="1">
    <citation type="journal article" date="2019" name="Int. J. Syst. Evol. Microbiol.">
        <title>The Global Catalogue of Microorganisms (GCM) 10K type strain sequencing project: providing services to taxonomists for standard genome sequencing and annotation.</title>
        <authorList>
            <consortium name="The Broad Institute Genomics Platform"/>
            <consortium name="The Broad Institute Genome Sequencing Center for Infectious Disease"/>
            <person name="Wu L."/>
            <person name="Ma J."/>
        </authorList>
    </citation>
    <scope>NUCLEOTIDE SEQUENCE [LARGE SCALE GENOMIC DNA]</scope>
    <source>
        <strain evidence="2">CCUG 42722</strain>
    </source>
</reference>
<dbReference type="Gene3D" id="3.30.1240.10">
    <property type="match status" value="1"/>
</dbReference>
<dbReference type="PANTHER" id="PTHR10000:SF8">
    <property type="entry name" value="HAD SUPERFAMILY HYDROLASE-LIKE, TYPE 3"/>
    <property type="match status" value="1"/>
</dbReference>
<comment type="caution">
    <text evidence="1">The sequence shown here is derived from an EMBL/GenBank/DDBJ whole genome shotgun (WGS) entry which is preliminary data.</text>
</comment>
<proteinExistence type="predicted"/>
<dbReference type="RefSeq" id="WP_377133719.1">
    <property type="nucleotide sequence ID" value="NZ_JBHSFI010000003.1"/>
</dbReference>
<evidence type="ECO:0000313" key="1">
    <source>
        <dbReference type="EMBL" id="MFC4628030.1"/>
    </source>
</evidence>
<dbReference type="GO" id="GO:0016787">
    <property type="term" value="F:hydrolase activity"/>
    <property type="evidence" value="ECO:0007669"/>
    <property type="project" value="UniProtKB-KW"/>
</dbReference>
<keyword evidence="1" id="KW-0378">Hydrolase</keyword>